<dbReference type="SMART" id="SM00382">
    <property type="entry name" value="AAA"/>
    <property type="match status" value="2"/>
</dbReference>
<evidence type="ECO:0000256" key="2">
    <source>
        <dbReference type="ARBA" id="ARBA00022840"/>
    </source>
</evidence>
<accession>A0ABD3W161</accession>
<dbReference type="AlphaFoldDB" id="A0ABD3W161"/>
<name>A0ABD3W161_SINWO</name>
<feature type="domain" description="AAA+ ATPase" evidence="3">
    <location>
        <begin position="505"/>
        <end position="676"/>
    </location>
</feature>
<dbReference type="InterPro" id="IPR027417">
    <property type="entry name" value="P-loop_NTPase"/>
</dbReference>
<dbReference type="GO" id="GO:0005524">
    <property type="term" value="F:ATP binding"/>
    <property type="evidence" value="ECO:0007669"/>
    <property type="project" value="UniProtKB-KW"/>
</dbReference>
<sequence length="778" mass="86546">MAKAAISSRLEVIIQDDITGAQRSYLGPREITLLNLPLGSFICVVTPTTDYICSLWPSKERNDSIIYSRTVCRQKALDKNDSKYSLKPLHVSEGKCIHIEVICNLSDIARFRKYEKLNKKISRICSNCLYKMCVAENFVVDLSNCKLASLCGISKILIKRIPSGSSVKVDAEAFIVSSHTEIVVDNIQSKEKFNQVSKPARKLIGGLDELVQTLQDLIKLPFDHQEQFQQLGTSPPHGILLRGPPGCGKTTLVKDIANNCNAYLITVNGPEVIGPHPGESEDNLRRVFHQAIMAAEEGPCILFIDEVDVLCPKQGKSGGLEESRLTSQLLTLLDDLPADHRLIVIAATNRPSALHPSLRRPGRLDREIMINVPSMAQRREILYLHTQTLHLAEDVDLNCLAEITNGYVGADLAALCHEAGYLALGRFIVKQDETSERQIIHQDDFLTAFKNYRPSLQKGVEGIVDLKPVLWEQIGGLETVKQKIKQAVEWPLRHSEAFVRMGLPCPRGVLLYGPPGCSKTTLVRAAATACHATFLSLSGAQLYSPFVGDSEKMVSEVFQRARMAPPSIIFLDEIDSIVGKRSEGGHRGVQERVLSTLLNEMDGVGMKLDDKMDSQGSRRILEGSIQDAEHVSKVTTVRGSNLDILVVAATNRPELLDEALTRPGRLDRIIYVPPPDRQARFDILRLFTQKMPLESVDLNLLSSQTEFYTGADLENLCREAALNALTRDIKSTKVTYADFVKALYYNKASLTQEFVEKYSQYKSSTFDESSKNKERKVS</sequence>
<dbReference type="Pfam" id="PF00004">
    <property type="entry name" value="AAA"/>
    <property type="match status" value="2"/>
</dbReference>
<feature type="domain" description="AAA+ ATPase" evidence="3">
    <location>
        <begin position="235"/>
        <end position="374"/>
    </location>
</feature>
<evidence type="ECO:0000313" key="4">
    <source>
        <dbReference type="EMBL" id="KAL3866473.1"/>
    </source>
</evidence>
<dbReference type="InterPro" id="IPR003960">
    <property type="entry name" value="ATPase_AAA_CS"/>
</dbReference>
<reference evidence="4 5" key="1">
    <citation type="submission" date="2024-11" db="EMBL/GenBank/DDBJ databases">
        <title>Chromosome-level genome assembly of the freshwater bivalve Anodonta woodiana.</title>
        <authorList>
            <person name="Chen X."/>
        </authorList>
    </citation>
    <scope>NUCLEOTIDE SEQUENCE [LARGE SCALE GENOMIC DNA]</scope>
    <source>
        <strain evidence="4">MN2024</strain>
        <tissue evidence="4">Gills</tissue>
    </source>
</reference>
<evidence type="ECO:0000313" key="5">
    <source>
        <dbReference type="Proteomes" id="UP001634394"/>
    </source>
</evidence>
<dbReference type="InterPro" id="IPR003593">
    <property type="entry name" value="AAA+_ATPase"/>
</dbReference>
<dbReference type="PANTHER" id="PTHR23077">
    <property type="entry name" value="AAA-FAMILY ATPASE"/>
    <property type="match status" value="1"/>
</dbReference>
<gene>
    <name evidence="4" type="ORF">ACJMK2_043768</name>
</gene>
<protein>
    <recommendedName>
        <fullName evidence="3">AAA+ ATPase domain-containing protein</fullName>
    </recommendedName>
</protein>
<dbReference type="EMBL" id="JBJQND010000009">
    <property type="protein sequence ID" value="KAL3866473.1"/>
    <property type="molecule type" value="Genomic_DNA"/>
</dbReference>
<dbReference type="PANTHER" id="PTHR23077:SF194">
    <property type="entry name" value="ATPASE FAMILY GENE 2 PROTEIN HOMOLOG B"/>
    <property type="match status" value="1"/>
</dbReference>
<dbReference type="Proteomes" id="UP001634394">
    <property type="component" value="Unassembled WGS sequence"/>
</dbReference>
<dbReference type="InterPro" id="IPR003959">
    <property type="entry name" value="ATPase_AAA_core"/>
</dbReference>
<keyword evidence="2" id="KW-0067">ATP-binding</keyword>
<dbReference type="FunFam" id="3.40.50.300:FF:000012">
    <property type="entry name" value="Transitional endoplasmic reticulum ATPase"/>
    <property type="match status" value="1"/>
</dbReference>
<comment type="caution">
    <text evidence="4">The sequence shown here is derived from an EMBL/GenBank/DDBJ whole genome shotgun (WGS) entry which is preliminary data.</text>
</comment>
<dbReference type="Gene3D" id="3.40.50.300">
    <property type="entry name" value="P-loop containing nucleotide triphosphate hydrolases"/>
    <property type="match status" value="2"/>
</dbReference>
<dbReference type="Gene3D" id="1.10.8.60">
    <property type="match status" value="2"/>
</dbReference>
<dbReference type="Pfam" id="PF17862">
    <property type="entry name" value="AAA_lid_3"/>
    <property type="match status" value="2"/>
</dbReference>
<keyword evidence="1" id="KW-0547">Nucleotide-binding</keyword>
<dbReference type="InterPro" id="IPR041569">
    <property type="entry name" value="AAA_lid_3"/>
</dbReference>
<evidence type="ECO:0000256" key="1">
    <source>
        <dbReference type="ARBA" id="ARBA00022741"/>
    </source>
</evidence>
<dbReference type="PROSITE" id="PS00674">
    <property type="entry name" value="AAA"/>
    <property type="match status" value="1"/>
</dbReference>
<dbReference type="FunFam" id="1.10.8.60:FF:000038">
    <property type="entry name" value="spermatogenesis-associated protein 5-like protein 1"/>
    <property type="match status" value="1"/>
</dbReference>
<dbReference type="InterPro" id="IPR050168">
    <property type="entry name" value="AAA_ATPase_domain"/>
</dbReference>
<proteinExistence type="predicted"/>
<keyword evidence="5" id="KW-1185">Reference proteome</keyword>
<dbReference type="SUPFAM" id="SSF52540">
    <property type="entry name" value="P-loop containing nucleoside triphosphate hydrolases"/>
    <property type="match status" value="2"/>
</dbReference>
<evidence type="ECO:0000259" key="3">
    <source>
        <dbReference type="SMART" id="SM00382"/>
    </source>
</evidence>
<organism evidence="4 5">
    <name type="scientific">Sinanodonta woodiana</name>
    <name type="common">Chinese pond mussel</name>
    <name type="synonym">Anodonta woodiana</name>
    <dbReference type="NCBI Taxonomy" id="1069815"/>
    <lineage>
        <taxon>Eukaryota</taxon>
        <taxon>Metazoa</taxon>
        <taxon>Spiralia</taxon>
        <taxon>Lophotrochozoa</taxon>
        <taxon>Mollusca</taxon>
        <taxon>Bivalvia</taxon>
        <taxon>Autobranchia</taxon>
        <taxon>Heteroconchia</taxon>
        <taxon>Palaeoheterodonta</taxon>
        <taxon>Unionida</taxon>
        <taxon>Unionoidea</taxon>
        <taxon>Unionidae</taxon>
        <taxon>Unioninae</taxon>
        <taxon>Sinanodonta</taxon>
    </lineage>
</organism>